<gene>
    <name evidence="5" type="ORF">CSAL01_08533</name>
</gene>
<dbReference type="SUPFAM" id="SSF48403">
    <property type="entry name" value="Ankyrin repeat"/>
    <property type="match status" value="2"/>
</dbReference>
<dbReference type="Pfam" id="PF12796">
    <property type="entry name" value="Ank_2"/>
    <property type="match status" value="1"/>
</dbReference>
<dbReference type="PRINTS" id="PR01415">
    <property type="entry name" value="ANKYRIN"/>
</dbReference>
<evidence type="ECO:0000256" key="3">
    <source>
        <dbReference type="PROSITE-ProRule" id="PRU00023"/>
    </source>
</evidence>
<dbReference type="Gene3D" id="1.25.40.20">
    <property type="entry name" value="Ankyrin repeat-containing domain"/>
    <property type="match status" value="2"/>
</dbReference>
<dbReference type="Pfam" id="PF24809">
    <property type="entry name" value="DUF7708"/>
    <property type="match status" value="1"/>
</dbReference>
<evidence type="ECO:0000313" key="6">
    <source>
        <dbReference type="Proteomes" id="UP000070121"/>
    </source>
</evidence>
<evidence type="ECO:0000256" key="2">
    <source>
        <dbReference type="ARBA" id="ARBA00023043"/>
    </source>
</evidence>
<evidence type="ECO:0000256" key="1">
    <source>
        <dbReference type="ARBA" id="ARBA00022737"/>
    </source>
</evidence>
<dbReference type="EMBL" id="JFFI01000226">
    <property type="protein sequence ID" value="KXH68775.1"/>
    <property type="molecule type" value="Genomic_DNA"/>
</dbReference>
<reference evidence="5 6" key="1">
    <citation type="submission" date="2014-02" db="EMBL/GenBank/DDBJ databases">
        <title>The genome sequence of Colletotrichum salicis CBS 607.94.</title>
        <authorList>
            <person name="Baroncelli R."/>
            <person name="Thon M.R."/>
        </authorList>
    </citation>
    <scope>NUCLEOTIDE SEQUENCE [LARGE SCALE GENOMIC DNA]</scope>
    <source>
        <strain evidence="5 6">CBS 607.94</strain>
    </source>
</reference>
<evidence type="ECO:0000259" key="4">
    <source>
        <dbReference type="Pfam" id="PF24809"/>
    </source>
</evidence>
<keyword evidence="2 3" id="KW-0040">ANK repeat</keyword>
<feature type="repeat" description="ANK" evidence="3">
    <location>
        <begin position="548"/>
        <end position="580"/>
    </location>
</feature>
<name>A0A135V862_9PEZI</name>
<keyword evidence="1" id="KW-0677">Repeat</keyword>
<proteinExistence type="predicted"/>
<evidence type="ECO:0000313" key="5">
    <source>
        <dbReference type="EMBL" id="KXH68775.1"/>
    </source>
</evidence>
<feature type="repeat" description="ANK" evidence="3">
    <location>
        <begin position="943"/>
        <end position="975"/>
    </location>
</feature>
<dbReference type="STRING" id="1209931.A0A135V862"/>
<dbReference type="PANTHER" id="PTHR24198">
    <property type="entry name" value="ANKYRIN REPEAT AND PROTEIN KINASE DOMAIN-CONTAINING PROTEIN"/>
    <property type="match status" value="1"/>
</dbReference>
<dbReference type="InterPro" id="IPR036770">
    <property type="entry name" value="Ankyrin_rpt-contain_sf"/>
</dbReference>
<protein>
    <recommendedName>
        <fullName evidence="4">DUF7708 domain-containing protein</fullName>
    </recommendedName>
</protein>
<dbReference type="InterPro" id="IPR056125">
    <property type="entry name" value="DUF7708"/>
</dbReference>
<dbReference type="SMART" id="SM00248">
    <property type="entry name" value="ANK"/>
    <property type="match status" value="6"/>
</dbReference>
<feature type="repeat" description="ANK" evidence="3">
    <location>
        <begin position="581"/>
        <end position="609"/>
    </location>
</feature>
<accession>A0A135V862</accession>
<sequence>MAISEVQVFGAMAEELENIARMLVRYRIFEKTYLAGPQSETQLAMMEALVRLYAEMLAFLSTAVDFYREKSILRILKSPFRCMDEVRSRALDERGQEVNAFANLSDAETLRLCQKIDFKRSLTGYAWPLITITTNSLINLASTALANDFSNMKTRAGKFDMAKLSVTQRVRIILEIAEQEPMTIVVDGLDSIDQAERPAVIGALPELVGNADNVVKVFITSRSTNRSGSKPAAEFEIEITSEDTKEYMEAFVDHLVEKSVKEKVLLEGDLHLDTQKMLKDALLSGSHQMFLWARLQVERICRETVEADVVAALRDNLPQDLDLLYQESLGYISHAGEAARDLAIKVISCILYIREPLRPRALLMALGAGKESALDLTQVLESLRFSHQSVQGFLIRHAEFSPAAAHRVLASLCIGACLRGLDPASIASLQIPSDNFYVYAAMYWAVHSKLSLTFGEDTTIEERVESDVTTFIFDEEWDTTLSFESWIENALQIASLLPREHVMKRSMCAVSSSDFEFLLTLSMFGLGGVLRRALANIRDVNINLPNDSGHTSIYLAAALGQSATLSLLVESGATINVKCGTHGSPLHAACFYGHLEVVKNLLHHGADVSCGPVYGTAFEAACRGRREDIAIYLLEAGLSVADGRDDEKALRALPLSDAVALATLFNHKSTIKLLLDIVQTLLGVGVEATVSLYLACCPKKLKILDPLFHASLEITSPEDILDKVFSVKNLDESVVQMVLSYEPLAMTVTKQQFLEIFALGLSFSFKAITKQKRFDINSWDEVTYDHPLQVAIRLQKSKSLLTFDHGPGGMCCTFSTASWGRPNVEKCESTCISEPEMLSLHFHGQRSSPSPEDISKCQTIVELLLRHGADIEESGRLGPPLHLACIIGCPTLVRFLLERRRSNHDGTAGYFANPLFTAIKSQQEEVFSVILQHFPQTDYIHSDLGTALHFACSFTRGFAARALLQNGADATAVDGKGRTPLTIALETELQREKTTGSGLRSSAKQWPEETALEAMTQLASSLIMSRKSRELGRKTLKLLIERFGFGQITEQMAQVVQGESDLATLPRSKTLILQKNISCMEQLLSYSQEFSITGEVLLRSLELKKEVYRDLRKNHSGKRLKKAPSTSIPRITLLKRQHSNTNSVISKPPHTVSPSEPARENLIRTLLRWNAGISITQDMLKVVCHAEDAKMLL</sequence>
<comment type="caution">
    <text evidence="5">The sequence shown here is derived from an EMBL/GenBank/DDBJ whole genome shotgun (WGS) entry which is preliminary data.</text>
</comment>
<dbReference type="PROSITE" id="PS50088">
    <property type="entry name" value="ANK_REPEAT"/>
    <property type="match status" value="3"/>
</dbReference>
<feature type="domain" description="DUF7708" evidence="4">
    <location>
        <begin position="11"/>
        <end position="84"/>
    </location>
</feature>
<dbReference type="Proteomes" id="UP000070121">
    <property type="component" value="Unassembled WGS sequence"/>
</dbReference>
<dbReference type="PANTHER" id="PTHR24198:SF165">
    <property type="entry name" value="ANKYRIN REPEAT-CONTAINING PROTEIN-RELATED"/>
    <property type="match status" value="1"/>
</dbReference>
<dbReference type="OrthoDB" id="7464126at2759"/>
<dbReference type="PROSITE" id="PS50297">
    <property type="entry name" value="ANK_REP_REGION"/>
    <property type="match status" value="2"/>
</dbReference>
<dbReference type="InterPro" id="IPR002110">
    <property type="entry name" value="Ankyrin_rpt"/>
</dbReference>
<organism evidence="5 6">
    <name type="scientific">Colletotrichum salicis</name>
    <dbReference type="NCBI Taxonomy" id="1209931"/>
    <lineage>
        <taxon>Eukaryota</taxon>
        <taxon>Fungi</taxon>
        <taxon>Dikarya</taxon>
        <taxon>Ascomycota</taxon>
        <taxon>Pezizomycotina</taxon>
        <taxon>Sordariomycetes</taxon>
        <taxon>Hypocreomycetidae</taxon>
        <taxon>Glomerellales</taxon>
        <taxon>Glomerellaceae</taxon>
        <taxon>Colletotrichum</taxon>
        <taxon>Colletotrichum acutatum species complex</taxon>
    </lineage>
</organism>
<dbReference type="AlphaFoldDB" id="A0A135V862"/>
<keyword evidence="6" id="KW-1185">Reference proteome</keyword>